<protein>
    <submittedName>
        <fullName evidence="1">Uncharacterized protein</fullName>
    </submittedName>
</protein>
<dbReference type="AlphaFoldDB" id="A0A1Q2LFB1"/>
<evidence type="ECO:0000313" key="2">
    <source>
        <dbReference type="Proteomes" id="UP000188298"/>
    </source>
</evidence>
<dbReference type="EMBL" id="CP019645">
    <property type="protein sequence ID" value="AQQ59093.1"/>
    <property type="molecule type" value="Genomic_DNA"/>
</dbReference>
<gene>
    <name evidence="1" type="ORF">XJ32_02075</name>
</gene>
<sequence>MHDSKINKLITIIQCTIQETMTKQEHLTPTLNDIYDSFNLLGLKLERHENNSSEILKMLKNKEHTNWDTFIIKLLQVYKSQR</sequence>
<accession>A0A1Q2LFB1</accession>
<evidence type="ECO:0000313" key="1">
    <source>
        <dbReference type="EMBL" id="AQQ59093.1"/>
    </source>
</evidence>
<dbReference type="RefSeq" id="WP_077388192.1">
    <property type="nucleotide sequence ID" value="NZ_CP019645.1"/>
</dbReference>
<dbReference type="Proteomes" id="UP000188298">
    <property type="component" value="Chromosome"/>
</dbReference>
<organism evidence="1 2">
    <name type="scientific">Helicobacter bilis</name>
    <dbReference type="NCBI Taxonomy" id="37372"/>
    <lineage>
        <taxon>Bacteria</taxon>
        <taxon>Pseudomonadati</taxon>
        <taxon>Campylobacterota</taxon>
        <taxon>Epsilonproteobacteria</taxon>
        <taxon>Campylobacterales</taxon>
        <taxon>Helicobacteraceae</taxon>
        <taxon>Helicobacter</taxon>
    </lineage>
</organism>
<proteinExistence type="predicted"/>
<dbReference type="KEGG" id="hbl:XJ32_02075"/>
<name>A0A1Q2LFB1_9HELI</name>
<reference evidence="1 2" key="1">
    <citation type="submission" date="2017-02" db="EMBL/GenBank/DDBJ databases">
        <title>Whole genome sequencing of Helicobacter bilis strain AAQJH.</title>
        <authorList>
            <person name="Conlan S."/>
            <person name="Thomas P.J."/>
            <person name="Mullikin J."/>
            <person name="Palmore T.N."/>
            <person name="Frank K.M."/>
            <person name="Segre J.A."/>
        </authorList>
    </citation>
    <scope>NUCLEOTIDE SEQUENCE [LARGE SCALE GENOMIC DNA]</scope>
    <source>
        <strain evidence="1 2">AAQJH</strain>
    </source>
</reference>